<evidence type="ECO:0000313" key="1">
    <source>
        <dbReference type="EMBL" id="ART20571.1"/>
    </source>
</evidence>
<evidence type="ECO:0000313" key="2">
    <source>
        <dbReference type="Proteomes" id="UP000250197"/>
    </source>
</evidence>
<reference evidence="1 2" key="1">
    <citation type="submission" date="2017-05" db="EMBL/GenBank/DDBJ databases">
        <title>Complete genome sequence of Corynebacterium striatum KC-Na-1 isolated from Neophocaena asiaeorientalis in Korea.</title>
        <authorList>
            <person name="Kim J.H."/>
            <person name="Lee K."/>
        </authorList>
    </citation>
    <scope>NUCLEOTIDE SEQUENCE [LARGE SCALE GENOMIC DNA]</scope>
    <source>
        <strain evidence="1 2">KC-Na-01</strain>
    </source>
</reference>
<organism evidence="1 2">
    <name type="scientific">Corynebacterium striatum</name>
    <dbReference type="NCBI Taxonomy" id="43770"/>
    <lineage>
        <taxon>Bacteria</taxon>
        <taxon>Bacillati</taxon>
        <taxon>Actinomycetota</taxon>
        <taxon>Actinomycetes</taxon>
        <taxon>Mycobacteriales</taxon>
        <taxon>Corynebacteriaceae</taxon>
        <taxon>Corynebacterium</taxon>
    </lineage>
</organism>
<gene>
    <name evidence="1" type="ORF">CBE89_02950</name>
</gene>
<dbReference type="AlphaFoldDB" id="A0A2Z2J211"/>
<name>A0A2Z2J211_CORST</name>
<sequence length="65" mass="7480">MKNPRTFRRVRLSPLKGNGKTLVVRMRRDTQHPGRIFVEFPKCALMTEQQAINLANAIADTIEDK</sequence>
<dbReference type="Proteomes" id="UP000250197">
    <property type="component" value="Chromosome"/>
</dbReference>
<proteinExistence type="predicted"/>
<protein>
    <submittedName>
        <fullName evidence="1">Uncharacterized protein</fullName>
    </submittedName>
</protein>
<dbReference type="KEGG" id="cstr:CBE89_02950"/>
<dbReference type="EMBL" id="CP021252">
    <property type="protein sequence ID" value="ART20571.1"/>
    <property type="molecule type" value="Genomic_DNA"/>
</dbReference>
<dbReference type="RefSeq" id="WP_086890736.1">
    <property type="nucleotide sequence ID" value="NZ_CP021252.1"/>
</dbReference>
<accession>A0A2Z2J211</accession>